<dbReference type="Proteomes" id="UP000216867">
    <property type="component" value="Unassembled WGS sequence"/>
</dbReference>
<comment type="caution">
    <text evidence="3">The sequence shown here is derived from an EMBL/GenBank/DDBJ whole genome shotgun (WGS) entry which is preliminary data.</text>
</comment>
<sequence length="209" mass="21607">MTEKSNQPDSASRGAASDPATPASTTPSVSATISAGTTADLTDEALTPTVDAVTQAAATIVEAFAATDTKAYFAGFAEDASFIFHPEDLRLNSRAEYEETWRGWHADGWSVVSCVSSDPLVQTFPGGAVFSHTVDTTVETGSGRESYRERESIVFRHLGEGHLIAIHEHLSTVPGDDGSASADSVTSDGQGGAASARSGDAPGTEAVGR</sequence>
<feature type="region of interest" description="Disordered" evidence="1">
    <location>
        <begin position="172"/>
        <end position="209"/>
    </location>
</feature>
<evidence type="ECO:0000259" key="2">
    <source>
        <dbReference type="Pfam" id="PF13474"/>
    </source>
</evidence>
<protein>
    <recommendedName>
        <fullName evidence="2">SnoaL-like domain-containing protein</fullName>
    </recommendedName>
</protein>
<accession>A0A269ZEG5</accession>
<reference evidence="3 4" key="1">
    <citation type="submission" date="2017-04" db="EMBL/GenBank/DDBJ databases">
        <title>Kefir bacterial isolates.</title>
        <authorList>
            <person name="Kim Y."/>
            <person name="Blasche S."/>
            <person name="Patil K.R."/>
        </authorList>
    </citation>
    <scope>NUCLEOTIDE SEQUENCE [LARGE SCALE GENOMIC DNA]</scope>
    <source>
        <strain evidence="3 4">OG2</strain>
    </source>
</reference>
<dbReference type="InterPro" id="IPR037401">
    <property type="entry name" value="SnoaL-like"/>
</dbReference>
<dbReference type="EMBL" id="NCWY01000004">
    <property type="protein sequence ID" value="PAK96207.1"/>
    <property type="molecule type" value="Genomic_DNA"/>
</dbReference>
<feature type="domain" description="SnoaL-like" evidence="2">
    <location>
        <begin position="53"/>
        <end position="173"/>
    </location>
</feature>
<feature type="region of interest" description="Disordered" evidence="1">
    <location>
        <begin position="1"/>
        <end position="32"/>
    </location>
</feature>
<gene>
    <name evidence="3" type="ORF">B8X04_05480</name>
</gene>
<proteinExistence type="predicted"/>
<evidence type="ECO:0000313" key="3">
    <source>
        <dbReference type="EMBL" id="PAK96207.1"/>
    </source>
</evidence>
<dbReference type="Pfam" id="PF13474">
    <property type="entry name" value="SnoaL_3"/>
    <property type="match status" value="1"/>
</dbReference>
<dbReference type="SUPFAM" id="SSF54427">
    <property type="entry name" value="NTF2-like"/>
    <property type="match status" value="1"/>
</dbReference>
<feature type="compositionally biased region" description="Polar residues" evidence="1">
    <location>
        <begin position="1"/>
        <end position="10"/>
    </location>
</feature>
<evidence type="ECO:0000256" key="1">
    <source>
        <dbReference type="SAM" id="MobiDB-lite"/>
    </source>
</evidence>
<dbReference type="InterPro" id="IPR032710">
    <property type="entry name" value="NTF2-like_dom_sf"/>
</dbReference>
<evidence type="ECO:0000313" key="4">
    <source>
        <dbReference type="Proteomes" id="UP000216867"/>
    </source>
</evidence>
<dbReference type="AlphaFoldDB" id="A0A269ZEG5"/>
<name>A0A269ZEG5_9MICO</name>
<dbReference type="RefSeq" id="WP_095375673.1">
    <property type="nucleotide sequence ID" value="NZ_NCWY01000004.1"/>
</dbReference>
<dbReference type="Gene3D" id="3.10.450.50">
    <property type="match status" value="1"/>
</dbReference>
<organism evidence="3 4">
    <name type="scientific">Brevibacterium casei</name>
    <dbReference type="NCBI Taxonomy" id="33889"/>
    <lineage>
        <taxon>Bacteria</taxon>
        <taxon>Bacillati</taxon>
        <taxon>Actinomycetota</taxon>
        <taxon>Actinomycetes</taxon>
        <taxon>Micrococcales</taxon>
        <taxon>Brevibacteriaceae</taxon>
        <taxon>Brevibacterium</taxon>
    </lineage>
</organism>
<feature type="compositionally biased region" description="Low complexity" evidence="1">
    <location>
        <begin position="15"/>
        <end position="32"/>
    </location>
</feature>